<reference evidence="1" key="1">
    <citation type="submission" date="2021-02" db="EMBL/GenBank/DDBJ databases">
        <authorList>
            <person name="Nowell W R."/>
        </authorList>
    </citation>
    <scope>NUCLEOTIDE SEQUENCE</scope>
</reference>
<dbReference type="EMBL" id="CAJOBI010145506">
    <property type="protein sequence ID" value="CAF4787719.1"/>
    <property type="molecule type" value="Genomic_DNA"/>
</dbReference>
<sequence length="29" mass="3179">MPTLCRPIAEGGGGFDYRLAMAIPDVWIK</sequence>
<protein>
    <submittedName>
        <fullName evidence="1">Uncharacterized protein</fullName>
    </submittedName>
</protein>
<evidence type="ECO:0000313" key="2">
    <source>
        <dbReference type="Proteomes" id="UP000676336"/>
    </source>
</evidence>
<feature type="non-terminal residue" evidence="1">
    <location>
        <position position="29"/>
    </location>
</feature>
<dbReference type="Proteomes" id="UP000676336">
    <property type="component" value="Unassembled WGS sequence"/>
</dbReference>
<dbReference type="AlphaFoldDB" id="A0A8S3B3U6"/>
<gene>
    <name evidence="1" type="ORF">SMN809_LOCUS46621</name>
</gene>
<evidence type="ECO:0000313" key="1">
    <source>
        <dbReference type="EMBL" id="CAF4787719.1"/>
    </source>
</evidence>
<accession>A0A8S3B3U6</accession>
<comment type="caution">
    <text evidence="1">The sequence shown here is derived from an EMBL/GenBank/DDBJ whole genome shotgun (WGS) entry which is preliminary data.</text>
</comment>
<proteinExistence type="predicted"/>
<name>A0A8S3B3U6_9BILA</name>
<organism evidence="1 2">
    <name type="scientific">Rotaria magnacalcarata</name>
    <dbReference type="NCBI Taxonomy" id="392030"/>
    <lineage>
        <taxon>Eukaryota</taxon>
        <taxon>Metazoa</taxon>
        <taxon>Spiralia</taxon>
        <taxon>Gnathifera</taxon>
        <taxon>Rotifera</taxon>
        <taxon>Eurotatoria</taxon>
        <taxon>Bdelloidea</taxon>
        <taxon>Philodinida</taxon>
        <taxon>Philodinidae</taxon>
        <taxon>Rotaria</taxon>
    </lineage>
</organism>
<dbReference type="Gene3D" id="3.20.20.80">
    <property type="entry name" value="Glycosidases"/>
    <property type="match status" value="1"/>
</dbReference>